<evidence type="ECO:0000313" key="1">
    <source>
        <dbReference type="EMBL" id="QDH88845.1"/>
    </source>
</evidence>
<name>A0A514D5G6_9VIRU</name>
<proteinExistence type="predicted"/>
<reference evidence="1" key="1">
    <citation type="submission" date="2019-05" db="EMBL/GenBank/DDBJ databases">
        <title>Metatranscriptomic reconstruction reveals RNA viruses with the potential to shape carbon cycling in soil.</title>
        <authorList>
            <person name="Starr E.P."/>
            <person name="Nuccio E."/>
            <person name="Pett-Ridge J."/>
            <person name="Banfield J.F."/>
            <person name="Firestone M.K."/>
        </authorList>
    </citation>
    <scope>NUCLEOTIDE SEQUENCE</scope>
    <source>
        <strain evidence="1">H1_Rhizo_26_FD_scaffold_425</strain>
    </source>
</reference>
<dbReference type="EMBL" id="MN034419">
    <property type="protein sequence ID" value="QDH88845.1"/>
    <property type="molecule type" value="Genomic_RNA"/>
</dbReference>
<protein>
    <submittedName>
        <fullName evidence="1">Uncharacterized protein</fullName>
    </submittedName>
</protein>
<gene>
    <name evidence="1" type="ORF">H1Rhizo26FD425_000004</name>
</gene>
<accession>A0A514D5G6</accession>
<sequence length="373" mass="41643">MTLRHRGTSRTEPKGTGVWTFFGSTLTIGGQYPIFREVHNCDDSEHSPDNGVFEVHHFESKGGVINGRSPEGTVWTDYISDHLESANGWGHDRPADSPDAIAAATEGAARTNPSRPSADIPANLLELGALSHAMRNAPSTLGRMWQAAGALGRANLYVEFGLKPIVGDLIKVLDLKRLINQRVKELQRLRSEKGLRRTVTVYDGSTHGMWNAVVQSNFQFFTTDAAYITSERVRVHCRWYPAAFSLPWETTDDDMVKQAYKALLGLDLTQWDTYWEALPWSWLIDWMSTCGQYFRATRNIIPARLGAVTVMRHTRTEWNFGQCRNGDAVCSPAHVVREDKDRVLAPVSPSATLTFLTPGQMGIVSSLAVQRLR</sequence>
<organism evidence="1">
    <name type="scientific">Leviviridae sp</name>
    <dbReference type="NCBI Taxonomy" id="2027243"/>
    <lineage>
        <taxon>Viruses</taxon>
        <taxon>Riboviria</taxon>
        <taxon>Orthornavirae</taxon>
        <taxon>Lenarviricota</taxon>
        <taxon>Leviviricetes</taxon>
        <taxon>Norzivirales</taxon>
        <taxon>Fiersviridae</taxon>
    </lineage>
</organism>